<protein>
    <submittedName>
        <fullName evidence="2">Uncharacterized protein</fullName>
    </submittedName>
</protein>
<dbReference type="OrthoDB" id="3599804at2759"/>
<keyword evidence="1" id="KW-0812">Transmembrane</keyword>
<feature type="transmembrane region" description="Helical" evidence="1">
    <location>
        <begin position="95"/>
        <end position="120"/>
    </location>
</feature>
<organism evidence="2 3">
    <name type="scientific">Glonium stellatum</name>
    <dbReference type="NCBI Taxonomy" id="574774"/>
    <lineage>
        <taxon>Eukaryota</taxon>
        <taxon>Fungi</taxon>
        <taxon>Dikarya</taxon>
        <taxon>Ascomycota</taxon>
        <taxon>Pezizomycotina</taxon>
        <taxon>Dothideomycetes</taxon>
        <taxon>Pleosporomycetidae</taxon>
        <taxon>Gloniales</taxon>
        <taxon>Gloniaceae</taxon>
        <taxon>Glonium</taxon>
    </lineage>
</organism>
<reference evidence="2 3" key="1">
    <citation type="journal article" date="2016" name="Nat. Commun.">
        <title>Ectomycorrhizal ecology is imprinted in the genome of the dominant symbiotic fungus Cenococcum geophilum.</title>
        <authorList>
            <consortium name="DOE Joint Genome Institute"/>
            <person name="Peter M."/>
            <person name="Kohler A."/>
            <person name="Ohm R.A."/>
            <person name="Kuo A."/>
            <person name="Krutzmann J."/>
            <person name="Morin E."/>
            <person name="Arend M."/>
            <person name="Barry K.W."/>
            <person name="Binder M."/>
            <person name="Choi C."/>
            <person name="Clum A."/>
            <person name="Copeland A."/>
            <person name="Grisel N."/>
            <person name="Haridas S."/>
            <person name="Kipfer T."/>
            <person name="LaButti K."/>
            <person name="Lindquist E."/>
            <person name="Lipzen A."/>
            <person name="Maire R."/>
            <person name="Meier B."/>
            <person name="Mihaltcheva S."/>
            <person name="Molinier V."/>
            <person name="Murat C."/>
            <person name="Poggeler S."/>
            <person name="Quandt C.A."/>
            <person name="Sperisen C."/>
            <person name="Tritt A."/>
            <person name="Tisserant E."/>
            <person name="Crous P.W."/>
            <person name="Henrissat B."/>
            <person name="Nehls U."/>
            <person name="Egli S."/>
            <person name="Spatafora J.W."/>
            <person name="Grigoriev I.V."/>
            <person name="Martin F.M."/>
        </authorList>
    </citation>
    <scope>NUCLEOTIDE SEQUENCE [LARGE SCALE GENOMIC DNA]</scope>
    <source>
        <strain evidence="2 3">CBS 207.34</strain>
    </source>
</reference>
<evidence type="ECO:0000313" key="3">
    <source>
        <dbReference type="Proteomes" id="UP000250140"/>
    </source>
</evidence>
<dbReference type="AlphaFoldDB" id="A0A8E2F6N9"/>
<dbReference type="EMBL" id="KV749042">
    <property type="protein sequence ID" value="OCL11451.1"/>
    <property type="molecule type" value="Genomic_DNA"/>
</dbReference>
<keyword evidence="1" id="KW-1133">Transmembrane helix</keyword>
<evidence type="ECO:0000313" key="2">
    <source>
        <dbReference type="EMBL" id="OCL11451.1"/>
    </source>
</evidence>
<feature type="non-terminal residue" evidence="2">
    <location>
        <position position="1"/>
    </location>
</feature>
<feature type="non-terminal residue" evidence="2">
    <location>
        <position position="121"/>
    </location>
</feature>
<feature type="transmembrane region" description="Helical" evidence="1">
    <location>
        <begin position="52"/>
        <end position="74"/>
    </location>
</feature>
<evidence type="ECO:0000256" key="1">
    <source>
        <dbReference type="SAM" id="Phobius"/>
    </source>
</evidence>
<keyword evidence="1" id="KW-0472">Membrane</keyword>
<keyword evidence="3" id="KW-1185">Reference proteome</keyword>
<sequence>TILKSFQAFISFIVGVSIFGASTFSIVVSEIANPADHSPNPQFGRETVRTFLALSWLFFILALALGGFSMSVATSLQEKADGKISTNALGKLKRWGLLASFLLQALLIAAFLFLSLALVAY</sequence>
<name>A0A8E2F6N9_9PEZI</name>
<accession>A0A8E2F6N9</accession>
<gene>
    <name evidence="2" type="ORF">AOQ84DRAFT_262611</name>
</gene>
<proteinExistence type="predicted"/>
<feature type="transmembrane region" description="Helical" evidence="1">
    <location>
        <begin position="12"/>
        <end position="32"/>
    </location>
</feature>
<dbReference type="Proteomes" id="UP000250140">
    <property type="component" value="Unassembled WGS sequence"/>
</dbReference>